<dbReference type="EMBL" id="MN740839">
    <property type="protein sequence ID" value="QHU14350.1"/>
    <property type="molecule type" value="Genomic_DNA"/>
</dbReference>
<proteinExistence type="predicted"/>
<name>A0A6C0KC35_9ZZZZ</name>
<dbReference type="AlphaFoldDB" id="A0A6C0KC35"/>
<evidence type="ECO:0000313" key="1">
    <source>
        <dbReference type="EMBL" id="QHU14350.1"/>
    </source>
</evidence>
<reference evidence="1" key="1">
    <citation type="journal article" date="2020" name="Nature">
        <title>Giant virus diversity and host interactions through global metagenomics.</title>
        <authorList>
            <person name="Schulz F."/>
            <person name="Roux S."/>
            <person name="Paez-Espino D."/>
            <person name="Jungbluth S."/>
            <person name="Walsh D.A."/>
            <person name="Denef V.J."/>
            <person name="McMahon K.D."/>
            <person name="Konstantinidis K.T."/>
            <person name="Eloe-Fadrosh E.A."/>
            <person name="Kyrpides N.C."/>
            <person name="Woyke T."/>
        </authorList>
    </citation>
    <scope>NUCLEOTIDE SEQUENCE</scope>
    <source>
        <strain evidence="1">GVMAG-S-1102113-118</strain>
    </source>
</reference>
<sequence>MAARIRKDNLTIYNQVFPEKGLYYNARKYPDTRIVNTHRSHSDMVARLNGLEKKVIRLCSNWPVTRQRPAARAVLEANPWLNAGMLLLLQHHGKEGSLAEIPDNHRFDGLNYPYGVYRCSTANMCGIQSSESMSPEIGVDGRLRAQRRVIYLKLHQNQTAMEALLIHELAHTVANDVTYRTEHSNYFYQAEKLLKVLWKIEN</sequence>
<protein>
    <submittedName>
        <fullName evidence="1">Uncharacterized protein</fullName>
    </submittedName>
</protein>
<accession>A0A6C0KC35</accession>
<organism evidence="1">
    <name type="scientific">viral metagenome</name>
    <dbReference type="NCBI Taxonomy" id="1070528"/>
    <lineage>
        <taxon>unclassified sequences</taxon>
        <taxon>metagenomes</taxon>
        <taxon>organismal metagenomes</taxon>
    </lineage>
</organism>